<dbReference type="InterPro" id="IPR032852">
    <property type="entry name" value="ALKBH2"/>
</dbReference>
<dbReference type="PROSITE" id="PS51471">
    <property type="entry name" value="FE2OG_OXY"/>
    <property type="match status" value="1"/>
</dbReference>
<evidence type="ECO:0000313" key="4">
    <source>
        <dbReference type="Proteomes" id="UP001642483"/>
    </source>
</evidence>
<dbReference type="InterPro" id="IPR005123">
    <property type="entry name" value="Oxoglu/Fe-dep_dioxygenase_dom"/>
</dbReference>
<dbReference type="Proteomes" id="UP001642483">
    <property type="component" value="Unassembled WGS sequence"/>
</dbReference>
<dbReference type="Pfam" id="PF13532">
    <property type="entry name" value="2OG-FeII_Oxy_2"/>
    <property type="match status" value="1"/>
</dbReference>
<protein>
    <recommendedName>
        <fullName evidence="2">Fe2OG dioxygenase domain-containing protein</fullName>
    </recommendedName>
</protein>
<dbReference type="SUPFAM" id="SSF51197">
    <property type="entry name" value="Clavaminate synthase-like"/>
    <property type="match status" value="1"/>
</dbReference>
<evidence type="ECO:0000259" key="2">
    <source>
        <dbReference type="PROSITE" id="PS51471"/>
    </source>
</evidence>
<keyword evidence="4" id="KW-1185">Reference proteome</keyword>
<name>A0ABP0GHH2_CLALP</name>
<dbReference type="InterPro" id="IPR037151">
    <property type="entry name" value="AlkB-like_sf"/>
</dbReference>
<proteinExistence type="predicted"/>
<reference evidence="3 4" key="1">
    <citation type="submission" date="2024-02" db="EMBL/GenBank/DDBJ databases">
        <authorList>
            <person name="Daric V."/>
            <person name="Darras S."/>
        </authorList>
    </citation>
    <scope>NUCLEOTIDE SEQUENCE [LARGE SCALE GENOMIC DNA]</scope>
</reference>
<dbReference type="PANTHER" id="PTHR31573">
    <property type="entry name" value="ALPHA-KETOGLUTARATE-DEPENDENT DIOXYGENASE ALKB HOMOLOG 2"/>
    <property type="match status" value="1"/>
</dbReference>
<dbReference type="InterPro" id="IPR027450">
    <property type="entry name" value="AlkB-like"/>
</dbReference>
<dbReference type="Gene3D" id="2.60.120.590">
    <property type="entry name" value="Alpha-ketoglutarate-dependent dioxygenase AlkB-like"/>
    <property type="match status" value="1"/>
</dbReference>
<comment type="cofactor">
    <cofactor evidence="1">
        <name>Fe(2+)</name>
        <dbReference type="ChEBI" id="CHEBI:29033"/>
    </cofactor>
</comment>
<comment type="caution">
    <text evidence="3">The sequence shown here is derived from an EMBL/GenBank/DDBJ whole genome shotgun (WGS) entry which is preliminary data.</text>
</comment>
<feature type="domain" description="Fe2OG dioxygenase" evidence="2">
    <location>
        <begin position="129"/>
        <end position="235"/>
    </location>
</feature>
<accession>A0ABP0GHH2</accession>
<evidence type="ECO:0000313" key="3">
    <source>
        <dbReference type="EMBL" id="CAK8690942.1"/>
    </source>
</evidence>
<gene>
    <name evidence="3" type="ORF">CVLEPA_LOCUS23487</name>
</gene>
<organism evidence="3 4">
    <name type="scientific">Clavelina lepadiformis</name>
    <name type="common">Light-bulb sea squirt</name>
    <name type="synonym">Ascidia lepadiformis</name>
    <dbReference type="NCBI Taxonomy" id="159417"/>
    <lineage>
        <taxon>Eukaryota</taxon>
        <taxon>Metazoa</taxon>
        <taxon>Chordata</taxon>
        <taxon>Tunicata</taxon>
        <taxon>Ascidiacea</taxon>
        <taxon>Aplousobranchia</taxon>
        <taxon>Clavelinidae</taxon>
        <taxon>Clavelina</taxon>
    </lineage>
</organism>
<sequence>MATKRKICNLPFSCNKQEVLHQESKSCQQVKTLREENLNVDYMILFKRPKADNLFQQLEKDMKYYDGDLAQVKVYGKWHPIPRKQVAYGDDGVYYKYSGNRLPAKPWSNVPALLEIKKAVEDALDKQYLFNFVLINRYKDGSDHMGEHRDDEKELAHCAPIASVSLGQARDFIFKHKDNRAKNKSRTDLKPVSILLQPGSLLVMKPPTNTFWYHSLPIRKNVLLPRINLTFRVIS</sequence>
<dbReference type="EMBL" id="CAWYQH010000119">
    <property type="protein sequence ID" value="CAK8690942.1"/>
    <property type="molecule type" value="Genomic_DNA"/>
</dbReference>
<evidence type="ECO:0000256" key="1">
    <source>
        <dbReference type="ARBA" id="ARBA00001954"/>
    </source>
</evidence>
<dbReference type="PANTHER" id="PTHR31573:SF1">
    <property type="entry name" value="DNA OXIDATIVE DEMETHYLASE ALKBH2"/>
    <property type="match status" value="1"/>
</dbReference>